<dbReference type="Proteomes" id="UP000282084">
    <property type="component" value="Unassembled WGS sequence"/>
</dbReference>
<feature type="active site" description="Charge relay system" evidence="5 6">
    <location>
        <position position="417"/>
    </location>
</feature>
<keyword evidence="7" id="KW-0732">Signal</keyword>
<organism evidence="9 10">
    <name type="scientific">Saccharothrix australiensis</name>
    <dbReference type="NCBI Taxonomy" id="2072"/>
    <lineage>
        <taxon>Bacteria</taxon>
        <taxon>Bacillati</taxon>
        <taxon>Actinomycetota</taxon>
        <taxon>Actinomycetes</taxon>
        <taxon>Pseudonocardiales</taxon>
        <taxon>Pseudonocardiaceae</taxon>
        <taxon>Saccharothrix</taxon>
    </lineage>
</organism>
<reference evidence="9 10" key="1">
    <citation type="submission" date="2018-10" db="EMBL/GenBank/DDBJ databases">
        <title>Sequencing the genomes of 1000 actinobacteria strains.</title>
        <authorList>
            <person name="Klenk H.-P."/>
        </authorList>
    </citation>
    <scope>NUCLEOTIDE SEQUENCE [LARGE SCALE GENOMIC DNA]</scope>
    <source>
        <strain evidence="9 10">DSM 43800</strain>
    </source>
</reference>
<accession>A0A495VVR7</accession>
<keyword evidence="3 6" id="KW-0378">Hydrolase</keyword>
<dbReference type="EMBL" id="RBXO01000001">
    <property type="protein sequence ID" value="RKT53472.1"/>
    <property type="molecule type" value="Genomic_DNA"/>
</dbReference>
<dbReference type="PRINTS" id="PR00723">
    <property type="entry name" value="SUBTILISIN"/>
</dbReference>
<feature type="chain" id="PRO_5019870448" evidence="7">
    <location>
        <begin position="30"/>
        <end position="1076"/>
    </location>
</feature>
<feature type="active site" description="Charge relay system" evidence="5 6">
    <location>
        <position position="214"/>
    </location>
</feature>
<feature type="domain" description="Peptidase S8/S53" evidence="8">
    <location>
        <begin position="205"/>
        <end position="456"/>
    </location>
</feature>
<dbReference type="InterPro" id="IPR050131">
    <property type="entry name" value="Peptidase_S8_subtilisin-like"/>
</dbReference>
<dbReference type="InterPro" id="IPR000209">
    <property type="entry name" value="Peptidase_S8/S53_dom"/>
</dbReference>
<evidence type="ECO:0000313" key="10">
    <source>
        <dbReference type="Proteomes" id="UP000282084"/>
    </source>
</evidence>
<evidence type="ECO:0000256" key="1">
    <source>
        <dbReference type="ARBA" id="ARBA00011073"/>
    </source>
</evidence>
<proteinExistence type="inferred from homology"/>
<evidence type="ECO:0000313" key="9">
    <source>
        <dbReference type="EMBL" id="RKT53472.1"/>
    </source>
</evidence>
<sequence>MSTSGKRGAWGAAALAVGLLASGLGAATAAPEAADRATTTTAGTRTVTLVTGDRVLLNGDRLGSVTGGPGREGAAFHAFHRAGRLHVVPRDAVRPLAEGKLDLRLFDVTGLVEAGYDDARRTDVPLIVTGSGARTAAGASVTADLPVVGAVAVRAEKVGAAGLFDSLVTDPDVTKVWLDGVRLPSLDRSTAQIGAPAAWTAGYTGQGVKVAVLDGGVDGAHPDLAGQEVAERNFTEDPDATDLDGHGTHVAATIASRHAKYRGVAPDAKLLDGKVCSRGGCRESWILDGLQWAADQGADVVNLSLGGTDTPEVDPVEEAVNRLSAKTGALFVVAAGNSGSRPGTVSSPSTADAALAVGAVGRDERIAPFSSRGPRAGDGGVKPDVTAPGVDIAAAKASKGNIGTPVDETHVALSGTSMASPHVAGAAALLAQQHPDWTGAQLKAALVASAKPNPDLGPLDQGTGRVDLAKAITTTLTSDPVSVALGHQPWPHDDDVPVTKQLTYRNTGPTPVTLDLTVDARGPDGKPAPAGVFTVAPTTVTVPAGGAARVAVTGDAKAAATDGAHVGAVVTSTGLRTPISLDREVESYDVGFKYTDADGKPADRASSLVIGLTNDAVVFPVSSAGTAEARLPKGDYLALNDVLTGDRIAQLPQPLLRVAGEVTVDADARLAKPVAVTFPDPDAEDLFGGIGLTRTVGDRTVSATTVFLGGFRGAVSLAQLGPALPADELTTTVSANAKGAPVGTTPVNYRAAWSERGKVPTGFTRAPARDELAKVTTAIGPRPTGRSYRYGGLPVPPDGGSSSGVLSATGPDGDAVDYVLAKGMNWVWLVLQVDERNTTEVLLRSPERGYRAGGEYRQRFGRPVFGPILPDSPFPYSSRLGDAISFALPLWGDGYGNIGDSNTTSARTTLYRDGKKVGEYPNAANGRFEVAPGAGEFKVDTEGVRVPGASEFSTKVAGTWTFRSDTVPGTTPRALPLTVVRFEPELDDQGAAPADRVLRVPLKVQQHKGGADGKVRRLDVEVSFDDGRTWSKAPVTGRTALVRNGAAGGFASLRVKGADSAGNTFEHTLIRAYRIK</sequence>
<dbReference type="Pfam" id="PF00082">
    <property type="entry name" value="Peptidase_S8"/>
    <property type="match status" value="1"/>
</dbReference>
<dbReference type="GO" id="GO:0004252">
    <property type="term" value="F:serine-type endopeptidase activity"/>
    <property type="evidence" value="ECO:0007669"/>
    <property type="project" value="UniProtKB-UniRule"/>
</dbReference>
<comment type="similarity">
    <text evidence="1 6">Belongs to the peptidase S8 family.</text>
</comment>
<gene>
    <name evidence="9" type="ORF">C8E97_2037</name>
</gene>
<name>A0A495VVR7_9PSEU</name>
<feature type="signal peptide" evidence="7">
    <location>
        <begin position="1"/>
        <end position="29"/>
    </location>
</feature>
<evidence type="ECO:0000256" key="7">
    <source>
        <dbReference type="SAM" id="SignalP"/>
    </source>
</evidence>
<dbReference type="PANTHER" id="PTHR43806">
    <property type="entry name" value="PEPTIDASE S8"/>
    <property type="match status" value="1"/>
</dbReference>
<dbReference type="AlphaFoldDB" id="A0A495VVR7"/>
<dbReference type="InterPro" id="IPR023828">
    <property type="entry name" value="Peptidase_S8_Ser-AS"/>
</dbReference>
<evidence type="ECO:0000256" key="2">
    <source>
        <dbReference type="ARBA" id="ARBA00022670"/>
    </source>
</evidence>
<comment type="caution">
    <text evidence="9">The sequence shown here is derived from an EMBL/GenBank/DDBJ whole genome shotgun (WGS) entry which is preliminary data.</text>
</comment>
<dbReference type="PROSITE" id="PS00138">
    <property type="entry name" value="SUBTILASE_SER"/>
    <property type="match status" value="1"/>
</dbReference>
<dbReference type="PROSITE" id="PS51892">
    <property type="entry name" value="SUBTILASE"/>
    <property type="match status" value="1"/>
</dbReference>
<evidence type="ECO:0000256" key="4">
    <source>
        <dbReference type="ARBA" id="ARBA00022825"/>
    </source>
</evidence>
<evidence type="ECO:0000256" key="6">
    <source>
        <dbReference type="PROSITE-ProRule" id="PRU01240"/>
    </source>
</evidence>
<dbReference type="GO" id="GO:0006508">
    <property type="term" value="P:proteolysis"/>
    <property type="evidence" value="ECO:0007669"/>
    <property type="project" value="UniProtKB-KW"/>
</dbReference>
<dbReference type="InterPro" id="IPR015500">
    <property type="entry name" value="Peptidase_S8_subtilisin-rel"/>
</dbReference>
<keyword evidence="10" id="KW-1185">Reference proteome</keyword>
<dbReference type="OrthoDB" id="9795680at2"/>
<dbReference type="Gene3D" id="3.40.50.200">
    <property type="entry name" value="Peptidase S8/S53 domain"/>
    <property type="match status" value="1"/>
</dbReference>
<dbReference type="PANTHER" id="PTHR43806:SF11">
    <property type="entry name" value="CEREVISIN-RELATED"/>
    <property type="match status" value="1"/>
</dbReference>
<dbReference type="SUPFAM" id="SSF52743">
    <property type="entry name" value="Subtilisin-like"/>
    <property type="match status" value="1"/>
</dbReference>
<keyword evidence="2 6" id="KW-0645">Protease</keyword>
<dbReference type="InterPro" id="IPR036852">
    <property type="entry name" value="Peptidase_S8/S53_dom_sf"/>
</dbReference>
<feature type="active site" description="Charge relay system" evidence="5 6">
    <location>
        <position position="246"/>
    </location>
</feature>
<protein>
    <submittedName>
        <fullName evidence="9">Subtilisin family serine protease</fullName>
    </submittedName>
</protein>
<evidence type="ECO:0000256" key="5">
    <source>
        <dbReference type="PIRSR" id="PIRSR615500-1"/>
    </source>
</evidence>
<evidence type="ECO:0000259" key="8">
    <source>
        <dbReference type="Pfam" id="PF00082"/>
    </source>
</evidence>
<keyword evidence="4 6" id="KW-0720">Serine protease</keyword>
<evidence type="ECO:0000256" key="3">
    <source>
        <dbReference type="ARBA" id="ARBA00022801"/>
    </source>
</evidence>